<evidence type="ECO:0000256" key="3">
    <source>
        <dbReference type="ARBA" id="ARBA00022741"/>
    </source>
</evidence>
<evidence type="ECO:0000313" key="8">
    <source>
        <dbReference type="Proteomes" id="UP000198882"/>
    </source>
</evidence>
<keyword evidence="4 7" id="KW-0067">ATP-binding</keyword>
<gene>
    <name evidence="7" type="ORF">SAMN04515672_1484</name>
</gene>
<evidence type="ECO:0000256" key="5">
    <source>
        <dbReference type="SAM" id="MobiDB-lite"/>
    </source>
</evidence>
<dbReference type="STRING" id="1095776.SAMN04515672_1484"/>
<dbReference type="SUPFAM" id="SSF52540">
    <property type="entry name" value="P-loop containing nucleoside triphosphate hydrolases"/>
    <property type="match status" value="1"/>
</dbReference>
<dbReference type="PROSITE" id="PS50893">
    <property type="entry name" value="ABC_TRANSPORTER_2"/>
    <property type="match status" value="1"/>
</dbReference>
<dbReference type="InterPro" id="IPR003593">
    <property type="entry name" value="AAA+_ATPase"/>
</dbReference>
<dbReference type="Pfam" id="PF00005">
    <property type="entry name" value="ABC_tran"/>
    <property type="match status" value="1"/>
</dbReference>
<protein>
    <submittedName>
        <fullName evidence="7">ABC-2 type transport system ATP-binding protein</fullName>
    </submittedName>
</protein>
<dbReference type="InterPro" id="IPR050763">
    <property type="entry name" value="ABC_transporter_ATP-binding"/>
</dbReference>
<keyword evidence="2" id="KW-0813">Transport</keyword>
<feature type="region of interest" description="Disordered" evidence="5">
    <location>
        <begin position="1"/>
        <end position="29"/>
    </location>
</feature>
<evidence type="ECO:0000256" key="4">
    <source>
        <dbReference type="ARBA" id="ARBA00022840"/>
    </source>
</evidence>
<dbReference type="PANTHER" id="PTHR42711:SF5">
    <property type="entry name" value="ABC TRANSPORTER ATP-BINDING PROTEIN NATA"/>
    <property type="match status" value="1"/>
</dbReference>
<dbReference type="RefSeq" id="WP_090304003.1">
    <property type="nucleotide sequence ID" value="NZ_FNFE01000002.1"/>
</dbReference>
<comment type="similarity">
    <text evidence="1">Belongs to the ABC transporter superfamily.</text>
</comment>
<evidence type="ECO:0000259" key="6">
    <source>
        <dbReference type="PROSITE" id="PS50893"/>
    </source>
</evidence>
<dbReference type="EMBL" id="FNFE01000002">
    <property type="protein sequence ID" value="SDJ80849.1"/>
    <property type="molecule type" value="Genomic_DNA"/>
</dbReference>
<dbReference type="SMART" id="SM00382">
    <property type="entry name" value="AAA"/>
    <property type="match status" value="1"/>
</dbReference>
<dbReference type="Gene3D" id="3.40.50.300">
    <property type="entry name" value="P-loop containing nucleotide triphosphate hydrolases"/>
    <property type="match status" value="1"/>
</dbReference>
<accession>A0A1G8WR58</accession>
<evidence type="ECO:0000256" key="1">
    <source>
        <dbReference type="ARBA" id="ARBA00005417"/>
    </source>
</evidence>
<reference evidence="8" key="1">
    <citation type="submission" date="2016-10" db="EMBL/GenBank/DDBJ databases">
        <authorList>
            <person name="Varghese N."/>
            <person name="Submissions S."/>
        </authorList>
    </citation>
    <scope>NUCLEOTIDE SEQUENCE [LARGE SCALE GENOMIC DNA]</scope>
    <source>
        <strain evidence="8">B4,CECT 8067,JCM 17497</strain>
    </source>
</reference>
<keyword evidence="8" id="KW-1185">Reference proteome</keyword>
<dbReference type="Proteomes" id="UP000198882">
    <property type="component" value="Unassembled WGS sequence"/>
</dbReference>
<proteinExistence type="inferred from homology"/>
<feature type="compositionally biased region" description="Basic and acidic residues" evidence="5">
    <location>
        <begin position="1"/>
        <end position="16"/>
    </location>
</feature>
<dbReference type="InterPro" id="IPR003439">
    <property type="entry name" value="ABC_transporter-like_ATP-bd"/>
</dbReference>
<dbReference type="GO" id="GO:0005524">
    <property type="term" value="F:ATP binding"/>
    <property type="evidence" value="ECO:0007669"/>
    <property type="project" value="UniProtKB-KW"/>
</dbReference>
<evidence type="ECO:0000313" key="7">
    <source>
        <dbReference type="EMBL" id="SDJ80849.1"/>
    </source>
</evidence>
<keyword evidence="3" id="KW-0547">Nucleotide-binding</keyword>
<dbReference type="CDD" id="cd03230">
    <property type="entry name" value="ABC_DR_subfamily_A"/>
    <property type="match status" value="1"/>
</dbReference>
<evidence type="ECO:0000256" key="2">
    <source>
        <dbReference type="ARBA" id="ARBA00022448"/>
    </source>
</evidence>
<dbReference type="OrthoDB" id="87732at2157"/>
<dbReference type="PANTHER" id="PTHR42711">
    <property type="entry name" value="ABC TRANSPORTER ATP-BINDING PROTEIN"/>
    <property type="match status" value="1"/>
</dbReference>
<organism evidence="7 8">
    <name type="scientific">Natronorubrum texcoconense</name>
    <dbReference type="NCBI Taxonomy" id="1095776"/>
    <lineage>
        <taxon>Archaea</taxon>
        <taxon>Methanobacteriati</taxon>
        <taxon>Methanobacteriota</taxon>
        <taxon>Stenosarchaea group</taxon>
        <taxon>Halobacteria</taxon>
        <taxon>Halobacteriales</taxon>
        <taxon>Natrialbaceae</taxon>
        <taxon>Natronorubrum</taxon>
    </lineage>
</organism>
<dbReference type="InterPro" id="IPR027417">
    <property type="entry name" value="P-loop_NTPase"/>
</dbReference>
<feature type="domain" description="ABC transporter" evidence="6">
    <location>
        <begin position="33"/>
        <end position="269"/>
    </location>
</feature>
<sequence>MNELFDRDAGGDREQSAGDQSKPSDDQADTPAVAIEGVSKTFENGTDVVTAVDDVSFTVDSGSVVGILGPNGAGKTTLIKSILGLIYPDSGSVRINGHDISENPTAVYEDIDAMMEGARNDYWRLTVDENLRFFASVGGEHPDAIEQEHERLLRKLDLLDKRDEQVRNLSRGMKQKVALASALARDISVVFLDEPTLGLDIESSLTLRRQLRQLVDERELTVLLTSHDMDTIQSICDRVIILNDGAIVTDDTVQNLLDMFQTQEYRFSVRSLSEALAADLRERFTVTELTRYEDRTRFVVAADTSTFFELTAYLEGTDIQLLSVETRNADLEEIFMEIVE</sequence>
<name>A0A1G8WR58_9EURY</name>
<dbReference type="AlphaFoldDB" id="A0A1G8WR58"/>
<dbReference type="GO" id="GO:0016887">
    <property type="term" value="F:ATP hydrolysis activity"/>
    <property type="evidence" value="ECO:0007669"/>
    <property type="project" value="InterPro"/>
</dbReference>